<dbReference type="OrthoDB" id="4524534at2759"/>
<feature type="region of interest" description="Disordered" evidence="1">
    <location>
        <begin position="231"/>
        <end position="253"/>
    </location>
</feature>
<protein>
    <submittedName>
        <fullName evidence="4">Glycoside hydrolase family 16 protein</fullName>
    </submittedName>
</protein>
<feature type="signal peptide" evidence="2">
    <location>
        <begin position="1"/>
        <end position="22"/>
    </location>
</feature>
<dbReference type="InterPro" id="IPR000757">
    <property type="entry name" value="Beta-glucanase-like"/>
</dbReference>
<keyword evidence="4" id="KW-0378">Hydrolase</keyword>
<accession>V2XUY0</accession>
<organism evidence="4 5">
    <name type="scientific">Moniliophthora roreri (strain MCA 2997)</name>
    <name type="common">Cocoa frosty pod rot fungus</name>
    <name type="synonym">Crinipellis roreri</name>
    <dbReference type="NCBI Taxonomy" id="1381753"/>
    <lineage>
        <taxon>Eukaryota</taxon>
        <taxon>Fungi</taxon>
        <taxon>Dikarya</taxon>
        <taxon>Basidiomycota</taxon>
        <taxon>Agaricomycotina</taxon>
        <taxon>Agaricomycetes</taxon>
        <taxon>Agaricomycetidae</taxon>
        <taxon>Agaricales</taxon>
        <taxon>Marasmiineae</taxon>
        <taxon>Marasmiaceae</taxon>
        <taxon>Moniliophthora</taxon>
    </lineage>
</organism>
<dbReference type="STRING" id="1381753.V2XUY0"/>
<evidence type="ECO:0000256" key="2">
    <source>
        <dbReference type="SAM" id="SignalP"/>
    </source>
</evidence>
<feature type="compositionally biased region" description="Polar residues" evidence="1">
    <location>
        <begin position="242"/>
        <end position="253"/>
    </location>
</feature>
<dbReference type="PROSITE" id="PS51762">
    <property type="entry name" value="GH16_2"/>
    <property type="match status" value="1"/>
</dbReference>
<comment type="caution">
    <text evidence="4">The sequence shown here is derived from an EMBL/GenBank/DDBJ whole genome shotgun (WGS) entry which is preliminary data.</text>
</comment>
<evidence type="ECO:0000313" key="5">
    <source>
        <dbReference type="Proteomes" id="UP000017559"/>
    </source>
</evidence>
<dbReference type="GO" id="GO:0005975">
    <property type="term" value="P:carbohydrate metabolic process"/>
    <property type="evidence" value="ECO:0007669"/>
    <property type="project" value="InterPro"/>
</dbReference>
<proteinExistence type="predicted"/>
<name>V2XUY0_MONRO</name>
<dbReference type="InterPro" id="IPR013320">
    <property type="entry name" value="ConA-like_dom_sf"/>
</dbReference>
<keyword evidence="2" id="KW-0732">Signal</keyword>
<dbReference type="KEGG" id="mrr:Moror_7146"/>
<evidence type="ECO:0000259" key="3">
    <source>
        <dbReference type="PROSITE" id="PS51762"/>
    </source>
</evidence>
<feature type="chain" id="PRO_5004712798" evidence="2">
    <location>
        <begin position="23"/>
        <end position="253"/>
    </location>
</feature>
<dbReference type="GO" id="GO:0004553">
    <property type="term" value="F:hydrolase activity, hydrolyzing O-glycosyl compounds"/>
    <property type="evidence" value="ECO:0007669"/>
    <property type="project" value="InterPro"/>
</dbReference>
<sequence length="253" mass="27710">MFSLVLVAIFAAMLPALPVVRAQTTVVPSNSFSSTRTFEQYWNYLYPWGEDHNGSGRMTQANIAVGSGTLTLRATPTSNANPPTSSADPHPAIHYASGAIHAKEQITVTQSESWTIEGEFSAPTDRGTWPAFWLTSAIGWPPEVDIGEWKGTAENWFNTFNTSSVVRIDRVPWPSDLSFQSLKAVLTAQNDADVRIEFYMNNELRATQYGAGFVDVPMWLIINLQMEGSSGTPGPSEGATYQARNVQVTRSGN</sequence>
<evidence type="ECO:0000313" key="4">
    <source>
        <dbReference type="EMBL" id="ESK96360.1"/>
    </source>
</evidence>
<dbReference type="AlphaFoldDB" id="V2XUY0"/>
<dbReference type="EMBL" id="AWSO01000050">
    <property type="protein sequence ID" value="ESK96360.1"/>
    <property type="molecule type" value="Genomic_DNA"/>
</dbReference>
<gene>
    <name evidence="4" type="ORF">Moror_7146</name>
</gene>
<dbReference type="HOGENOM" id="CLU_077989_1_0_1"/>
<evidence type="ECO:0000256" key="1">
    <source>
        <dbReference type="SAM" id="MobiDB-lite"/>
    </source>
</evidence>
<reference evidence="4 5" key="1">
    <citation type="journal article" date="2014" name="BMC Genomics">
        <title>Genome and secretome analysis of the hemibiotrophic fungal pathogen, Moniliophthora roreri, which causes frosty pod rot disease of cacao: mechanisms of the biotrophic and necrotrophic phases.</title>
        <authorList>
            <person name="Meinhardt L.W."/>
            <person name="Costa G.G.L."/>
            <person name="Thomazella D.P.T."/>
            <person name="Teixeira P.J.P.L."/>
            <person name="Carazzolle M.F."/>
            <person name="Schuster S.C."/>
            <person name="Carlson J.E."/>
            <person name="Guiltinan M.J."/>
            <person name="Mieczkowski P."/>
            <person name="Farmer A."/>
            <person name="Ramaraj T."/>
            <person name="Crozier J."/>
            <person name="Davis R.E."/>
            <person name="Shao J."/>
            <person name="Melnick R.L."/>
            <person name="Pereira G.A.G."/>
            <person name="Bailey B.A."/>
        </authorList>
    </citation>
    <scope>NUCLEOTIDE SEQUENCE [LARGE SCALE GENOMIC DNA]</scope>
    <source>
        <strain evidence="4 5">MCA 2997</strain>
    </source>
</reference>
<dbReference type="Proteomes" id="UP000017559">
    <property type="component" value="Unassembled WGS sequence"/>
</dbReference>
<dbReference type="Gene3D" id="2.60.120.200">
    <property type="match status" value="1"/>
</dbReference>
<feature type="domain" description="GH16" evidence="3">
    <location>
        <begin position="20"/>
        <end position="253"/>
    </location>
</feature>
<keyword evidence="5" id="KW-1185">Reference proteome</keyword>
<dbReference type="SUPFAM" id="SSF49899">
    <property type="entry name" value="Concanavalin A-like lectins/glucanases"/>
    <property type="match status" value="1"/>
</dbReference>